<evidence type="ECO:0000313" key="5">
    <source>
        <dbReference type="Proteomes" id="UP000009071"/>
    </source>
</evidence>
<evidence type="ECO:0000313" key="4">
    <source>
        <dbReference type="EMBL" id="BAH76490.1"/>
    </source>
</evidence>
<organism evidence="4 5">
    <name type="scientific">Solidesulfovibrio magneticus (strain ATCC 700980 / DSM 13731 / RS-1)</name>
    <name type="common">Desulfovibrio magneticus</name>
    <dbReference type="NCBI Taxonomy" id="573370"/>
    <lineage>
        <taxon>Bacteria</taxon>
        <taxon>Pseudomonadati</taxon>
        <taxon>Thermodesulfobacteriota</taxon>
        <taxon>Desulfovibrionia</taxon>
        <taxon>Desulfovibrionales</taxon>
        <taxon>Desulfovibrionaceae</taxon>
        <taxon>Solidesulfovibrio</taxon>
    </lineage>
</organism>
<dbReference type="SUPFAM" id="SSF103515">
    <property type="entry name" value="Autotransporter"/>
    <property type="match status" value="1"/>
</dbReference>
<evidence type="ECO:0000259" key="3">
    <source>
        <dbReference type="PROSITE" id="PS51208"/>
    </source>
</evidence>
<dbReference type="eggNOG" id="COG4625">
    <property type="taxonomic scope" value="Bacteria"/>
</dbReference>
<dbReference type="InterPro" id="IPR005546">
    <property type="entry name" value="Autotransporte_beta"/>
</dbReference>
<dbReference type="AlphaFoldDB" id="C4XHX2"/>
<dbReference type="Pfam" id="PF03797">
    <property type="entry name" value="Autotransporter"/>
    <property type="match status" value="1"/>
</dbReference>
<comment type="similarity">
    <text evidence="1">Belongs to the protein-tyrosine phosphatase family.</text>
</comment>
<proteinExistence type="inferred from homology"/>
<dbReference type="PANTHER" id="PTHR31126">
    <property type="entry name" value="TYROSINE-PROTEIN PHOSPHATASE"/>
    <property type="match status" value="1"/>
</dbReference>
<dbReference type="PANTHER" id="PTHR31126:SF1">
    <property type="entry name" value="TYROSINE SPECIFIC PROTEIN PHOSPHATASES DOMAIN-CONTAINING PROTEIN"/>
    <property type="match status" value="1"/>
</dbReference>
<accession>C4XHX2</accession>
<feature type="domain" description="Autotransporter" evidence="3">
    <location>
        <begin position="380"/>
        <end position="657"/>
    </location>
</feature>
<dbReference type="GO" id="GO:0004721">
    <property type="term" value="F:phosphoprotein phosphatase activity"/>
    <property type="evidence" value="ECO:0007669"/>
    <property type="project" value="InterPro"/>
</dbReference>
<feature type="chain" id="PRO_5002945836" description="Autotransporter domain-containing protein" evidence="2">
    <location>
        <begin position="31"/>
        <end position="657"/>
    </location>
</feature>
<dbReference type="STRING" id="573370.DMR_29990"/>
<gene>
    <name evidence="4" type="ordered locus">DMR_29990</name>
</gene>
<dbReference type="KEGG" id="dma:DMR_29990"/>
<keyword evidence="5" id="KW-1185">Reference proteome</keyword>
<dbReference type="HOGENOM" id="CLU_429523_0_0_7"/>
<dbReference type="Proteomes" id="UP000009071">
    <property type="component" value="Chromosome"/>
</dbReference>
<dbReference type="eggNOG" id="COG2365">
    <property type="taxonomic scope" value="Bacteria"/>
</dbReference>
<dbReference type="EMBL" id="AP010904">
    <property type="protein sequence ID" value="BAH76490.1"/>
    <property type="molecule type" value="Genomic_DNA"/>
</dbReference>
<dbReference type="SUPFAM" id="SSF52799">
    <property type="entry name" value="(Phosphotyrosine protein) phosphatases II"/>
    <property type="match status" value="1"/>
</dbReference>
<dbReference type="InterPro" id="IPR026893">
    <property type="entry name" value="Tyr/Ser_Pase_IphP-type"/>
</dbReference>
<dbReference type="InterPro" id="IPR029021">
    <property type="entry name" value="Prot-tyrosine_phosphatase-like"/>
</dbReference>
<keyword evidence="2" id="KW-0732">Signal</keyword>
<dbReference type="PROSITE" id="PS51208">
    <property type="entry name" value="AUTOTRANSPORTER"/>
    <property type="match status" value="1"/>
</dbReference>
<dbReference type="Pfam" id="PF13350">
    <property type="entry name" value="Y_phosphatase3"/>
    <property type="match status" value="1"/>
</dbReference>
<dbReference type="SMART" id="SM00869">
    <property type="entry name" value="Autotransporter"/>
    <property type="match status" value="1"/>
</dbReference>
<dbReference type="InterPro" id="IPR036709">
    <property type="entry name" value="Autotransporte_beta_dom_sf"/>
</dbReference>
<evidence type="ECO:0000256" key="1">
    <source>
        <dbReference type="ARBA" id="ARBA00009580"/>
    </source>
</evidence>
<feature type="signal peptide" evidence="2">
    <location>
        <begin position="1"/>
        <end position="30"/>
    </location>
</feature>
<name>C4XHX2_SOLM1</name>
<dbReference type="Gene3D" id="3.90.190.10">
    <property type="entry name" value="Protein tyrosine phosphatase superfamily"/>
    <property type="match status" value="1"/>
</dbReference>
<sequence>MSSTKMLSGLRRVVCALALLVCQPWATALAQQAIVTPILTTAENFRDIAGIAASAGGTGFANLTSNFGVMRTGVFYRSNVLELSTADWTTLSSLRIGRDIDLRTPGEISTTPDVVPAGAVYTNINVIGTSTLPTMIPANATLASLLSVGQSGYQTFVTNPVEREGFRTVLLTLAHDPGPDLFHCSMGKDRTGWTAALLESIAGVPSTTIMNDYLASNTYLAATIDAQATALVAAIPELRGVDLTTLLGVDSSYLQAALDQVNTSYGSMYGYLMQGLGLSLEDIYVLRAKMVNYTLLPGQNAFSGNDVSGASFLNTLQNSSLSGHYTAYNYYLQSSVDAGTLGGVQRQVGGQVHADAASYLLRQPRWIDAAIAPYTNSRDLSEGQARMWLSGMGSGFWSQARAGISPSTEHSAGTLIGVAYRPSERASASLGLGYTAGTVESAAATARVNTVMATIGGRYGFSSLETGPYVIGRADGGWVDYQSSRPLGGGLGTASGHTNGALLSGLAGLGDVIRLEPFTFTPQIGIRVTSQTLNRFTESGSEVALGVHGLDNTATNLLLDLEARLDPQQLGTWNITPAVLLRYERYLGNPQVESTGTRYGCAVSQKSAFDSRDLMTAGLGVVAKRNALTLEGRINAVVGDGAGSTGVSGQFSLGYSF</sequence>
<reference evidence="4 5" key="1">
    <citation type="journal article" date="2009" name="Genome Res.">
        <title>Whole genome sequence of Desulfovibrio magneticus strain RS-1 revealed common gene clusters in magnetotactic bacteria.</title>
        <authorList>
            <person name="Nakazawa H."/>
            <person name="Arakaki A."/>
            <person name="Narita-Yamada S."/>
            <person name="Yashiro I."/>
            <person name="Jinno K."/>
            <person name="Aoki N."/>
            <person name="Tsuruyama A."/>
            <person name="Okamura Y."/>
            <person name="Tanikawa S."/>
            <person name="Fujita N."/>
            <person name="Takeyama H."/>
            <person name="Matsunaga T."/>
        </authorList>
    </citation>
    <scope>NUCLEOTIDE SEQUENCE [LARGE SCALE GENOMIC DNA]</scope>
    <source>
        <strain evidence="5">ATCC 700980 / DSM 13731 / RS-1</strain>
    </source>
</reference>
<dbReference type="Gene3D" id="2.40.128.130">
    <property type="entry name" value="Autotransporter beta-domain"/>
    <property type="match status" value="1"/>
</dbReference>
<evidence type="ECO:0000256" key="2">
    <source>
        <dbReference type="SAM" id="SignalP"/>
    </source>
</evidence>
<protein>
    <recommendedName>
        <fullName evidence="3">Autotransporter domain-containing protein</fullName>
    </recommendedName>
</protein>